<feature type="transmembrane region" description="Helical" evidence="1">
    <location>
        <begin position="89"/>
        <end position="111"/>
    </location>
</feature>
<protein>
    <submittedName>
        <fullName evidence="3">Endonuclease/exonuclease/phosphatase family protein</fullName>
    </submittedName>
</protein>
<keyword evidence="3" id="KW-0255">Endonuclease</keyword>
<dbReference type="Proteomes" id="UP000696294">
    <property type="component" value="Unassembled WGS sequence"/>
</dbReference>
<feature type="transmembrane region" description="Helical" evidence="1">
    <location>
        <begin position="33"/>
        <end position="53"/>
    </location>
</feature>
<gene>
    <name evidence="3" type="ORF">HCN51_20965</name>
</gene>
<sequence>MRSSSRFGSGAGAGVHVGDDPGAGEGRAVRGRILVLAAVLVAGLLAFHSAVPNVVGNLGSLLETFLPWLGLVVAALLVLALWRRAPAAIIAAALPAVVWGAMFGGSVFGGSVFGGSVFGGSVFGGSASVAGLAPVLTVLQHNVADDNPDPAGTARALAAAGADLVALEELTPEALPVYEAALAPKHPYHVVAGTVGLWSRHPLADGRPVDIKPKGITDDWNRGLRTTVRTPYGEIAAYVAHLPSVRIRPQDGFGTAWRDESAVALGAAIAAERMERIVLLGDLNGTLHDRGLSPLTSRLTPARAGFDFTWPAAFPLARIDHVMARGATPYDTWALPATGSDHLPTAARLRLG</sequence>
<keyword evidence="3" id="KW-0540">Nuclease</keyword>
<reference evidence="3 4" key="1">
    <citation type="submission" date="2020-03" db="EMBL/GenBank/DDBJ databases">
        <title>WGS of actinomycetes isolated from Thailand.</title>
        <authorList>
            <person name="Thawai C."/>
        </authorList>
    </citation>
    <scope>NUCLEOTIDE SEQUENCE [LARGE SCALE GENOMIC DNA]</scope>
    <source>
        <strain evidence="3 4">FMUSA5-5</strain>
    </source>
</reference>
<comment type="caution">
    <text evidence="3">The sequence shown here is derived from an EMBL/GenBank/DDBJ whole genome shotgun (WGS) entry which is preliminary data.</text>
</comment>
<name>A0ABX1B3F7_9ACTN</name>
<dbReference type="SUPFAM" id="SSF56219">
    <property type="entry name" value="DNase I-like"/>
    <property type="match status" value="1"/>
</dbReference>
<keyword evidence="3" id="KW-0378">Hydrolase</keyword>
<evidence type="ECO:0000256" key="1">
    <source>
        <dbReference type="SAM" id="Phobius"/>
    </source>
</evidence>
<proteinExistence type="predicted"/>
<feature type="domain" description="Endonuclease/exonuclease/phosphatase" evidence="2">
    <location>
        <begin position="139"/>
        <end position="342"/>
    </location>
</feature>
<organism evidence="3 4">
    <name type="scientific">Nonomuraea composti</name>
    <dbReference type="NCBI Taxonomy" id="2720023"/>
    <lineage>
        <taxon>Bacteria</taxon>
        <taxon>Bacillati</taxon>
        <taxon>Actinomycetota</taxon>
        <taxon>Actinomycetes</taxon>
        <taxon>Streptosporangiales</taxon>
        <taxon>Streptosporangiaceae</taxon>
        <taxon>Nonomuraea</taxon>
    </lineage>
</organism>
<evidence type="ECO:0000259" key="2">
    <source>
        <dbReference type="Pfam" id="PF03372"/>
    </source>
</evidence>
<keyword evidence="1" id="KW-0812">Transmembrane</keyword>
<keyword evidence="1" id="KW-1133">Transmembrane helix</keyword>
<dbReference type="GO" id="GO:0004519">
    <property type="term" value="F:endonuclease activity"/>
    <property type="evidence" value="ECO:0007669"/>
    <property type="project" value="UniProtKB-KW"/>
</dbReference>
<dbReference type="InterPro" id="IPR005135">
    <property type="entry name" value="Endo/exonuclease/phosphatase"/>
</dbReference>
<keyword evidence="4" id="KW-1185">Reference proteome</keyword>
<dbReference type="Gene3D" id="3.60.10.10">
    <property type="entry name" value="Endonuclease/exonuclease/phosphatase"/>
    <property type="match status" value="1"/>
</dbReference>
<evidence type="ECO:0000313" key="4">
    <source>
        <dbReference type="Proteomes" id="UP000696294"/>
    </source>
</evidence>
<keyword evidence="1" id="KW-0472">Membrane</keyword>
<dbReference type="Pfam" id="PF03372">
    <property type="entry name" value="Exo_endo_phos"/>
    <property type="match status" value="1"/>
</dbReference>
<evidence type="ECO:0000313" key="3">
    <source>
        <dbReference type="EMBL" id="NJP91901.1"/>
    </source>
</evidence>
<accession>A0ABX1B3F7</accession>
<dbReference type="InterPro" id="IPR036691">
    <property type="entry name" value="Endo/exonu/phosph_ase_sf"/>
</dbReference>
<dbReference type="EMBL" id="JAATEP010000014">
    <property type="protein sequence ID" value="NJP91901.1"/>
    <property type="molecule type" value="Genomic_DNA"/>
</dbReference>
<feature type="transmembrane region" description="Helical" evidence="1">
    <location>
        <begin position="65"/>
        <end position="82"/>
    </location>
</feature>